<dbReference type="AlphaFoldDB" id="A0AAV4Y521"/>
<keyword evidence="3" id="KW-1185">Reference proteome</keyword>
<gene>
    <name evidence="2" type="ORF">CEXT_451161</name>
</gene>
<name>A0AAV4Y521_CAEEX</name>
<reference evidence="2 3" key="1">
    <citation type="submission" date="2021-06" db="EMBL/GenBank/DDBJ databases">
        <title>Caerostris extrusa draft genome.</title>
        <authorList>
            <person name="Kono N."/>
            <person name="Arakawa K."/>
        </authorList>
    </citation>
    <scope>NUCLEOTIDE SEQUENCE [LARGE SCALE GENOMIC DNA]</scope>
</reference>
<accession>A0AAV4Y521</accession>
<feature type="compositionally biased region" description="Basic and acidic residues" evidence="1">
    <location>
        <begin position="7"/>
        <end position="20"/>
    </location>
</feature>
<evidence type="ECO:0000256" key="1">
    <source>
        <dbReference type="SAM" id="MobiDB-lite"/>
    </source>
</evidence>
<sequence>MNNFVGNKHEGRGKEFGKKEGKYGSHVFHCSNTCLGRWAFPYVQDMTMKDVFDPCTRFFLPARGGNESRDLGLALKRGIGIACVVCTLGCGFEGCVSEVWTVTREPISRE</sequence>
<evidence type="ECO:0000313" key="2">
    <source>
        <dbReference type="EMBL" id="GIZ01589.1"/>
    </source>
</evidence>
<evidence type="ECO:0000313" key="3">
    <source>
        <dbReference type="Proteomes" id="UP001054945"/>
    </source>
</evidence>
<dbReference type="Proteomes" id="UP001054945">
    <property type="component" value="Unassembled WGS sequence"/>
</dbReference>
<protein>
    <submittedName>
        <fullName evidence="2">Uncharacterized protein</fullName>
    </submittedName>
</protein>
<organism evidence="2 3">
    <name type="scientific">Caerostris extrusa</name>
    <name type="common">Bark spider</name>
    <name type="synonym">Caerostris bankana</name>
    <dbReference type="NCBI Taxonomy" id="172846"/>
    <lineage>
        <taxon>Eukaryota</taxon>
        <taxon>Metazoa</taxon>
        <taxon>Ecdysozoa</taxon>
        <taxon>Arthropoda</taxon>
        <taxon>Chelicerata</taxon>
        <taxon>Arachnida</taxon>
        <taxon>Araneae</taxon>
        <taxon>Araneomorphae</taxon>
        <taxon>Entelegynae</taxon>
        <taxon>Araneoidea</taxon>
        <taxon>Araneidae</taxon>
        <taxon>Caerostris</taxon>
    </lineage>
</organism>
<feature type="region of interest" description="Disordered" evidence="1">
    <location>
        <begin position="1"/>
        <end position="20"/>
    </location>
</feature>
<proteinExistence type="predicted"/>
<comment type="caution">
    <text evidence="2">The sequence shown here is derived from an EMBL/GenBank/DDBJ whole genome shotgun (WGS) entry which is preliminary data.</text>
</comment>
<dbReference type="EMBL" id="BPLR01001320">
    <property type="protein sequence ID" value="GIZ01589.1"/>
    <property type="molecule type" value="Genomic_DNA"/>
</dbReference>